<gene>
    <name evidence="1" type="ORF">M9980_10825</name>
</gene>
<evidence type="ECO:0000313" key="1">
    <source>
        <dbReference type="EMBL" id="URW75049.1"/>
    </source>
</evidence>
<evidence type="ECO:0000313" key="2">
    <source>
        <dbReference type="Proteomes" id="UP001055580"/>
    </source>
</evidence>
<dbReference type="RefSeq" id="WP_250750572.1">
    <property type="nucleotide sequence ID" value="NZ_CP098401.1"/>
</dbReference>
<name>A0ABY4TV48_9SPHN</name>
<proteinExistence type="predicted"/>
<reference evidence="1" key="1">
    <citation type="submission" date="2022-05" db="EMBL/GenBank/DDBJ databases">
        <title>Sphingomonas sp. strain RMG20 Genome sequencing and assembly.</title>
        <authorList>
            <person name="Kim I."/>
        </authorList>
    </citation>
    <scope>NUCLEOTIDE SEQUENCE</scope>
    <source>
        <strain evidence="1">RMG20</strain>
    </source>
</reference>
<dbReference type="InterPro" id="IPR043856">
    <property type="entry name" value="DUF5818"/>
</dbReference>
<dbReference type="EMBL" id="CP098401">
    <property type="protein sequence ID" value="URW75049.1"/>
    <property type="molecule type" value="Genomic_DNA"/>
</dbReference>
<dbReference type="Pfam" id="PF19135">
    <property type="entry name" value="DUF5818"/>
    <property type="match status" value="1"/>
</dbReference>
<sequence>MPIGTRHEVTGLLLGQRGGFVLDAEGGGTWRLEVSRKARHLLGQRVTVVGVRDAFDLLVVETITKA</sequence>
<dbReference type="Proteomes" id="UP001055580">
    <property type="component" value="Chromosome"/>
</dbReference>
<protein>
    <submittedName>
        <fullName evidence="1">DUF5818 domain-containing protein</fullName>
    </submittedName>
</protein>
<keyword evidence="2" id="KW-1185">Reference proteome</keyword>
<accession>A0ABY4TV48</accession>
<organism evidence="1 2">
    <name type="scientific">Sphingomonas donggukensis</name>
    <dbReference type="NCBI Taxonomy" id="2949093"/>
    <lineage>
        <taxon>Bacteria</taxon>
        <taxon>Pseudomonadati</taxon>
        <taxon>Pseudomonadota</taxon>
        <taxon>Alphaproteobacteria</taxon>
        <taxon>Sphingomonadales</taxon>
        <taxon>Sphingomonadaceae</taxon>
        <taxon>Sphingomonas</taxon>
    </lineage>
</organism>